<evidence type="ECO:0000313" key="3">
    <source>
        <dbReference type="Proteomes" id="UP001260980"/>
    </source>
</evidence>
<keyword evidence="1" id="KW-0812">Transmembrane</keyword>
<gene>
    <name evidence="2" type="ORF">RQP52_12295</name>
</gene>
<accession>A0ABU3RC96</accession>
<dbReference type="InterPro" id="IPR048147">
    <property type="entry name" value="CBO0543-like"/>
</dbReference>
<evidence type="ECO:0000313" key="2">
    <source>
        <dbReference type="EMBL" id="MDU0201877.1"/>
    </source>
</evidence>
<dbReference type="EMBL" id="JAWCUD010000003">
    <property type="protein sequence ID" value="MDU0201877.1"/>
    <property type="molecule type" value="Genomic_DNA"/>
</dbReference>
<feature type="transmembrane region" description="Helical" evidence="1">
    <location>
        <begin position="148"/>
        <end position="168"/>
    </location>
</feature>
<feature type="transmembrane region" description="Helical" evidence="1">
    <location>
        <begin position="53"/>
        <end position="73"/>
    </location>
</feature>
<protein>
    <submittedName>
        <fullName evidence="2">CBO0543 family protein</fullName>
    </submittedName>
</protein>
<proteinExistence type="predicted"/>
<evidence type="ECO:0000256" key="1">
    <source>
        <dbReference type="SAM" id="Phobius"/>
    </source>
</evidence>
<dbReference type="NCBIfam" id="NF041644">
    <property type="entry name" value="CBO0543_fam"/>
    <property type="match status" value="1"/>
</dbReference>
<keyword evidence="3" id="KW-1185">Reference proteome</keyword>
<keyword evidence="1" id="KW-0472">Membrane</keyword>
<feature type="transmembrane region" description="Helical" evidence="1">
    <location>
        <begin position="93"/>
        <end position="109"/>
    </location>
</feature>
<name>A0ABU3RC96_9BACL</name>
<reference evidence="2 3" key="1">
    <citation type="submission" date="2023-10" db="EMBL/GenBank/DDBJ databases">
        <title>Paenibacillus strain PFR10 Genome sequencing and assembly.</title>
        <authorList>
            <person name="Kim I."/>
        </authorList>
    </citation>
    <scope>NUCLEOTIDE SEQUENCE [LARGE SCALE GENOMIC DNA]</scope>
    <source>
        <strain evidence="2 3">PFR10</strain>
    </source>
</reference>
<comment type="caution">
    <text evidence="2">The sequence shown here is derived from an EMBL/GenBank/DDBJ whole genome shotgun (WGS) entry which is preliminary data.</text>
</comment>
<feature type="transmembrane region" description="Helical" evidence="1">
    <location>
        <begin position="118"/>
        <end position="142"/>
    </location>
</feature>
<dbReference type="RefSeq" id="WP_315951782.1">
    <property type="nucleotide sequence ID" value="NZ_JAWCUD010000003.1"/>
</dbReference>
<dbReference type="Proteomes" id="UP001260980">
    <property type="component" value="Unassembled WGS sequence"/>
</dbReference>
<keyword evidence="1" id="KW-1133">Transmembrane helix</keyword>
<feature type="transmembrane region" description="Helical" evidence="1">
    <location>
        <begin position="28"/>
        <end position="46"/>
    </location>
</feature>
<sequence length="197" mass="23171">MPNEIEELNTKESRMEFDYWLHQDVFSFQWWVIVIANLVVFVLLLISMDRKRTLSTVLAFMTAFIIVGAVDQVGKFFDLWRYPHQLIPFTENLNAVDFFVVPSIFAYLYQRFSSWKSFLIAGVVASLVISFIGEPIFVSLGMYQLMRWSYWESFIILVPITILVKGFVDLTQSNVLHINVDRELVINFNPRNKKKIR</sequence>
<organism evidence="2 3">
    <name type="scientific">Paenibacillus violae</name>
    <dbReference type="NCBI Taxonomy" id="3077234"/>
    <lineage>
        <taxon>Bacteria</taxon>
        <taxon>Bacillati</taxon>
        <taxon>Bacillota</taxon>
        <taxon>Bacilli</taxon>
        <taxon>Bacillales</taxon>
        <taxon>Paenibacillaceae</taxon>
        <taxon>Paenibacillus</taxon>
    </lineage>
</organism>